<feature type="transmembrane region" description="Helical" evidence="1">
    <location>
        <begin position="40"/>
        <end position="59"/>
    </location>
</feature>
<dbReference type="STRING" id="1073999.AFK62_02695"/>
<keyword evidence="1" id="KW-0812">Transmembrane</keyword>
<dbReference type="OrthoDB" id="6566489at2"/>
<dbReference type="RefSeq" id="WP_007681876.1">
    <property type="nucleotide sequence ID" value="NZ_CAKW01000148.1"/>
</dbReference>
<evidence type="ECO:0000313" key="3">
    <source>
        <dbReference type="EMBL" id="CCJ74829.1"/>
    </source>
</evidence>
<keyword evidence="1" id="KW-1133">Transmembrane helix</keyword>
<dbReference type="PATRIC" id="fig|1073999.7.peg.539"/>
<evidence type="ECO:0000313" key="4">
    <source>
        <dbReference type="Proteomes" id="UP000009340"/>
    </source>
</evidence>
<accession>K8AGA3</accession>
<reference evidence="3" key="1">
    <citation type="submission" date="2012-07" db="EMBL/GenBank/DDBJ databases">
        <authorList>
            <person name="Cummings C."/>
        </authorList>
    </citation>
    <scope>NUCLEOTIDE SEQUENCE</scope>
    <source>
        <strain evidence="3">1330</strain>
    </source>
</reference>
<proteinExistence type="predicted"/>
<feature type="transmembrane region" description="Helical" evidence="1">
    <location>
        <begin position="95"/>
        <end position="114"/>
    </location>
</feature>
<reference evidence="5" key="3">
    <citation type="submission" date="2015-09" db="EMBL/GenBank/DDBJ databases">
        <title>Cronobacter genome sequencing and assembly.</title>
        <authorList>
            <person name="Descombes P."/>
            <person name="Baert L."/>
            <person name="Ngom-Bru C."/>
            <person name="Barretto C."/>
        </authorList>
    </citation>
    <scope>NUCLEOTIDE SEQUENCE [LARGE SCALE GENOMIC DNA]</scope>
    <source>
        <strain evidence="5">LMG 26250</strain>
    </source>
</reference>
<evidence type="ECO:0000313" key="5">
    <source>
        <dbReference type="Proteomes" id="UP000067320"/>
    </source>
</evidence>
<dbReference type="eggNOG" id="ENOG502ZNQT">
    <property type="taxonomic scope" value="Bacteria"/>
</dbReference>
<dbReference type="EMBL" id="CP012264">
    <property type="protein sequence ID" value="ALB61480.1"/>
    <property type="molecule type" value="Genomic_DNA"/>
</dbReference>
<keyword evidence="1" id="KW-0472">Membrane</keyword>
<name>K8AGA3_9ENTR</name>
<keyword evidence="5" id="KW-1185">Reference proteome</keyword>
<feature type="transmembrane region" description="Helical" evidence="1">
    <location>
        <begin position="120"/>
        <end position="138"/>
    </location>
</feature>
<evidence type="ECO:0000313" key="2">
    <source>
        <dbReference type="EMBL" id="ALB61480.1"/>
    </source>
</evidence>
<dbReference type="Proteomes" id="UP000067320">
    <property type="component" value="Chromosome"/>
</dbReference>
<gene>
    <name evidence="2" type="ORF">AFK62_02695</name>
    <name evidence="3" type="ORF">BN137_4233</name>
</gene>
<protein>
    <submittedName>
        <fullName evidence="3">Uncharacterized protein</fullName>
    </submittedName>
</protein>
<organism evidence="3 4">
    <name type="scientific">Cronobacter condimenti 1330</name>
    <dbReference type="NCBI Taxonomy" id="1073999"/>
    <lineage>
        <taxon>Bacteria</taxon>
        <taxon>Pseudomonadati</taxon>
        <taxon>Pseudomonadota</taxon>
        <taxon>Gammaproteobacteria</taxon>
        <taxon>Enterobacterales</taxon>
        <taxon>Enterobacteriaceae</taxon>
        <taxon>Cronobacter</taxon>
    </lineage>
</organism>
<evidence type="ECO:0000256" key="1">
    <source>
        <dbReference type="SAM" id="Phobius"/>
    </source>
</evidence>
<dbReference type="KEGG" id="ccon:AFK62_02695"/>
<feature type="transmembrane region" description="Helical" evidence="1">
    <location>
        <begin position="7"/>
        <end position="34"/>
    </location>
</feature>
<dbReference type="AlphaFoldDB" id="K8AGA3"/>
<reference evidence="2 5" key="4">
    <citation type="journal article" date="2016" name="Genome Announc.">
        <title>Fully Closed Genome Sequences of Five Type Strains of the Genus Cronobacter and One Cronobacter sakazakii Strain.</title>
        <authorList>
            <person name="Moine D."/>
            <person name="Kassam M."/>
            <person name="Baert L."/>
            <person name="Tang Y."/>
            <person name="Barretto C."/>
            <person name="Ngom Bru C."/>
            <person name="Klijn A."/>
            <person name="Descombes P."/>
        </authorList>
    </citation>
    <scope>NUCLEOTIDE SEQUENCE [LARGE SCALE GENOMIC DNA]</scope>
    <source>
        <strain evidence="2 5">LMG 26250</strain>
    </source>
</reference>
<dbReference type="EMBL" id="CAKW01000148">
    <property type="protein sequence ID" value="CCJ74829.1"/>
    <property type="molecule type" value="Genomic_DNA"/>
</dbReference>
<dbReference type="Proteomes" id="UP000009340">
    <property type="component" value="Unassembled WGS sequence"/>
</dbReference>
<sequence length="151" mass="17322">MKRLASLLLLFFFYLTFVPEVLVFLLIVGTYFYFRDPLSWLLAEGGLFALLVLLFVLLARHVDKRSLAVGVVTRGSAQEAEADEVLHLFNLGGHLLMAIITATVPYFIISFFIFEGRFAFWLHTVFLAAMLVCVYFADRWLSRLQTRRGYG</sequence>
<reference evidence="5" key="2">
    <citation type="submission" date="2015-07" db="EMBL/GenBank/DDBJ databases">
        <authorList>
            <person name="Moine D."/>
            <person name="Kassam M."/>
        </authorList>
    </citation>
    <scope>NUCLEOTIDE SEQUENCE [LARGE SCALE GENOMIC DNA]</scope>
    <source>
        <strain evidence="5">LMG 26250</strain>
    </source>
</reference>